<sequence>MDRAAYEDVLAILDDLKQKYVPIEGVKGQSSGRLGFDYGYQQALIEVQACVQLATISSIVAKVRGEVK</sequence>
<evidence type="ECO:0000313" key="1">
    <source>
        <dbReference type="EMBL" id="QJA95921.1"/>
    </source>
</evidence>
<dbReference type="EMBL" id="MT143355">
    <property type="protein sequence ID" value="QJA95921.1"/>
    <property type="molecule type" value="Genomic_DNA"/>
</dbReference>
<dbReference type="AlphaFoldDB" id="A0A6M3LSE7"/>
<organism evidence="1">
    <name type="scientific">viral metagenome</name>
    <dbReference type="NCBI Taxonomy" id="1070528"/>
    <lineage>
        <taxon>unclassified sequences</taxon>
        <taxon>metagenomes</taxon>
        <taxon>organismal metagenomes</taxon>
    </lineage>
</organism>
<name>A0A6M3LSE7_9ZZZZ</name>
<proteinExistence type="predicted"/>
<accession>A0A6M3LSE7</accession>
<reference evidence="1" key="1">
    <citation type="submission" date="2020-03" db="EMBL/GenBank/DDBJ databases">
        <title>The deep terrestrial virosphere.</title>
        <authorList>
            <person name="Holmfeldt K."/>
            <person name="Nilsson E."/>
            <person name="Simone D."/>
            <person name="Lopez-Fernandez M."/>
            <person name="Wu X."/>
            <person name="de Brujin I."/>
            <person name="Lundin D."/>
            <person name="Andersson A."/>
            <person name="Bertilsson S."/>
            <person name="Dopson M."/>
        </authorList>
    </citation>
    <scope>NUCLEOTIDE SEQUENCE</scope>
    <source>
        <strain evidence="1">MM415B05062</strain>
    </source>
</reference>
<gene>
    <name evidence="1" type="ORF">MM415B05062_0011</name>
</gene>
<protein>
    <submittedName>
        <fullName evidence="1">Uncharacterized protein</fullName>
    </submittedName>
</protein>